<dbReference type="Pfam" id="PF00672">
    <property type="entry name" value="HAMP"/>
    <property type="match status" value="1"/>
</dbReference>
<dbReference type="CDD" id="cd12913">
    <property type="entry name" value="PDC1_MCP_like"/>
    <property type="match status" value="1"/>
</dbReference>
<dbReference type="GO" id="GO:0016791">
    <property type="term" value="F:phosphatase activity"/>
    <property type="evidence" value="ECO:0007669"/>
    <property type="project" value="TreeGrafter"/>
</dbReference>
<dbReference type="Gene3D" id="3.30.450.20">
    <property type="entry name" value="PAS domain"/>
    <property type="match status" value="1"/>
</dbReference>
<evidence type="ECO:0000256" key="5">
    <source>
        <dbReference type="ARBA" id="ARBA00022801"/>
    </source>
</evidence>
<evidence type="ECO:0000256" key="6">
    <source>
        <dbReference type="SAM" id="Phobius"/>
    </source>
</evidence>
<dbReference type="InterPro" id="IPR001932">
    <property type="entry name" value="PPM-type_phosphatase-like_dom"/>
</dbReference>
<evidence type="ECO:0000256" key="2">
    <source>
        <dbReference type="ARBA" id="ARBA00022553"/>
    </source>
</evidence>
<evidence type="ECO:0000256" key="1">
    <source>
        <dbReference type="ARBA" id="ARBA00004370"/>
    </source>
</evidence>
<dbReference type="CDD" id="cd16936">
    <property type="entry name" value="HATPase_RsbW-like"/>
    <property type="match status" value="1"/>
</dbReference>
<dbReference type="InterPro" id="IPR036890">
    <property type="entry name" value="HATPase_C_sf"/>
</dbReference>
<evidence type="ECO:0000256" key="3">
    <source>
        <dbReference type="ARBA" id="ARBA00022679"/>
    </source>
</evidence>
<dbReference type="InterPro" id="IPR052016">
    <property type="entry name" value="Bact_Sigma-Reg"/>
</dbReference>
<keyword evidence="5" id="KW-0378">Hydrolase</keyword>
<evidence type="ECO:0000313" key="8">
    <source>
        <dbReference type="EMBL" id="MBD7954723.1"/>
    </source>
</evidence>
<dbReference type="Gene3D" id="3.30.565.10">
    <property type="entry name" value="Histidine kinase-like ATPase, C-terminal domain"/>
    <property type="match status" value="1"/>
</dbReference>
<evidence type="ECO:0000256" key="4">
    <source>
        <dbReference type="ARBA" id="ARBA00022777"/>
    </source>
</evidence>
<feature type="domain" description="HAMP" evidence="7">
    <location>
        <begin position="340"/>
        <end position="393"/>
    </location>
</feature>
<dbReference type="Pfam" id="PF13581">
    <property type="entry name" value="HATPase_c_2"/>
    <property type="match status" value="1"/>
</dbReference>
<dbReference type="EMBL" id="JACSQS010000010">
    <property type="protein sequence ID" value="MBD7954723.1"/>
    <property type="molecule type" value="Genomic_DNA"/>
</dbReference>
<name>A0A8X8FWG4_9GAMM</name>
<feature type="transmembrane region" description="Helical" evidence="6">
    <location>
        <begin position="22"/>
        <end position="43"/>
    </location>
</feature>
<comment type="caution">
    <text evidence="8">The sequence shown here is derived from an EMBL/GenBank/DDBJ whole genome shotgun (WGS) entry which is preliminary data.</text>
</comment>
<keyword evidence="9" id="KW-1185">Reference proteome</keyword>
<dbReference type="PANTHER" id="PTHR43156">
    <property type="entry name" value="STAGE II SPORULATION PROTEIN E-RELATED"/>
    <property type="match status" value="1"/>
</dbReference>
<keyword evidence="6" id="KW-1133">Transmembrane helix</keyword>
<proteinExistence type="predicted"/>
<keyword evidence="6" id="KW-0812">Transmembrane</keyword>
<gene>
    <name evidence="8" type="ORF">H9654_10995</name>
</gene>
<accession>A0A8X8FWG4</accession>
<keyword evidence="3" id="KW-0808">Transferase</keyword>
<dbReference type="Pfam" id="PF22673">
    <property type="entry name" value="MCP-like_PDC_1"/>
    <property type="match status" value="1"/>
</dbReference>
<dbReference type="SUPFAM" id="SSF158472">
    <property type="entry name" value="HAMP domain-like"/>
    <property type="match status" value="1"/>
</dbReference>
<dbReference type="Gene3D" id="3.60.40.10">
    <property type="entry name" value="PPM-type phosphatase domain"/>
    <property type="match status" value="1"/>
</dbReference>
<protein>
    <submittedName>
        <fullName evidence="8">SpoIIE family protein phosphatase</fullName>
    </submittedName>
</protein>
<keyword evidence="4" id="KW-0418">Kinase</keyword>
<dbReference type="InterPro" id="IPR036457">
    <property type="entry name" value="PPM-type-like_dom_sf"/>
</dbReference>
<dbReference type="SMART" id="SM00331">
    <property type="entry name" value="PP2C_SIG"/>
    <property type="match status" value="1"/>
</dbReference>
<dbReference type="Proteomes" id="UP000636938">
    <property type="component" value="Unassembled WGS sequence"/>
</dbReference>
<dbReference type="RefSeq" id="WP_191770867.1">
    <property type="nucleotide sequence ID" value="NZ_JACSQS010000010.1"/>
</dbReference>
<keyword evidence="2" id="KW-0597">Phosphoprotein</keyword>
<dbReference type="Gene3D" id="6.10.340.10">
    <property type="match status" value="1"/>
</dbReference>
<feature type="transmembrane region" description="Helical" evidence="6">
    <location>
        <begin position="316"/>
        <end position="335"/>
    </location>
</feature>
<evidence type="ECO:0000313" key="9">
    <source>
        <dbReference type="Proteomes" id="UP000636938"/>
    </source>
</evidence>
<dbReference type="CDD" id="cd06225">
    <property type="entry name" value="HAMP"/>
    <property type="match status" value="1"/>
</dbReference>
<sequence length="789" mass="85801">MVGRPTPLAPTRPAGRSLRTRLMLWSSLVQAALLLLLVTLFYLGARTLVHQQATEQLRSLADQTARSLGNSLRSAEITGDMLLSPLGRQAFDAIQLDGLLRAAVVADPNVDGATVIIEPDRVAGLPDGYACNDMLHDGSVHQSCSGQLGFDTHQRSWYRDALRASGPWWSAPYTNPQAEGRLFITYSNPLRLAGELLPAGLVSVDVPLARLQQDLGELPRSVGLRATLLGPDHRVVLSSVPEIEPGMSLQQYLQLRPDLAPLFDLRRPLLQPERGLEHRGSDGTRFLSRVAPLQQPGWQVVLSADRALLLADLRRVAHWAIGLGLLGVAVWLLLVRRHALRLLQPMEALTAAARRFSAGQFHEPLPVPRHDDEVGEMARSFESARRSILQQMDTIARMASARERTESEMRIAHGIQQGMLAPPPRLQADGFQLRSAALLVPAREVGGDFQHIAQLDRTTLCFVIGDVSGNGVPAALFMTRVLTVLEASMLRHRHPPTILAEAGRHIAERNQACMFATVLCGVVDVASGRFELASAGHESPLLRQADGRVRVQAMHSGPALGISADAGYPCARGLLAPGDYLLAYTDGISEAQCPRQRWFGLEGLREVLAAEPDDRRVCARVVDTLHAFCEGAGNPDDLALVSVGRQALAAPLRLRAAATPDGLAYLLQRLVAGLHGMHLDSTRIGLARLIVEELGTNAMAYQRVVSDVTLDVLATLDEDGLALDVRDDGQAFDPTVAPVPDLDEAMERRAIGGWGLHLVRSLSDHIEYCRRDGSNHVHLLLLPPAARTE</sequence>
<comment type="subcellular location">
    <subcellularLocation>
        <location evidence="1">Membrane</location>
    </subcellularLocation>
</comment>
<dbReference type="GO" id="GO:0016301">
    <property type="term" value="F:kinase activity"/>
    <property type="evidence" value="ECO:0007669"/>
    <property type="project" value="UniProtKB-KW"/>
</dbReference>
<reference evidence="8 9" key="1">
    <citation type="submission" date="2020-08" db="EMBL/GenBank/DDBJ databases">
        <title>A Genomic Blueprint of the Chicken Gut Microbiome.</title>
        <authorList>
            <person name="Gilroy R."/>
            <person name="Ravi A."/>
            <person name="Getino M."/>
            <person name="Pursley I."/>
            <person name="Horton D.L."/>
            <person name="Alikhan N.-F."/>
            <person name="Baker D."/>
            <person name="Gharbi K."/>
            <person name="Hall N."/>
            <person name="Watson M."/>
            <person name="Adriaenssens E.M."/>
            <person name="Foster-Nyarko E."/>
            <person name="Jarju S."/>
            <person name="Secka A."/>
            <person name="Antonio M."/>
            <person name="Oren A."/>
            <person name="Chaudhuri R."/>
            <person name="La Ragione R.M."/>
            <person name="Hildebrand F."/>
            <person name="Pallen M.J."/>
        </authorList>
    </citation>
    <scope>NUCLEOTIDE SEQUENCE [LARGE SCALE GENOMIC DNA]</scope>
    <source>
        <strain evidence="8 9">Sa5BUN4</strain>
    </source>
</reference>
<evidence type="ECO:0000259" key="7">
    <source>
        <dbReference type="PROSITE" id="PS50885"/>
    </source>
</evidence>
<dbReference type="SUPFAM" id="SSF55874">
    <property type="entry name" value="ATPase domain of HSP90 chaperone/DNA topoisomerase II/histidine kinase"/>
    <property type="match status" value="1"/>
</dbReference>
<dbReference type="InterPro" id="IPR003594">
    <property type="entry name" value="HATPase_dom"/>
</dbReference>
<dbReference type="Pfam" id="PF07228">
    <property type="entry name" value="SpoIIE"/>
    <property type="match status" value="1"/>
</dbReference>
<dbReference type="PANTHER" id="PTHR43156:SF2">
    <property type="entry name" value="STAGE II SPORULATION PROTEIN E"/>
    <property type="match status" value="1"/>
</dbReference>
<dbReference type="SMART" id="SM00304">
    <property type="entry name" value="HAMP"/>
    <property type="match status" value="1"/>
</dbReference>
<dbReference type="SUPFAM" id="SSF81606">
    <property type="entry name" value="PP2C-like"/>
    <property type="match status" value="1"/>
</dbReference>
<dbReference type="InterPro" id="IPR003660">
    <property type="entry name" value="HAMP_dom"/>
</dbReference>
<dbReference type="GO" id="GO:0016020">
    <property type="term" value="C:membrane"/>
    <property type="evidence" value="ECO:0007669"/>
    <property type="project" value="UniProtKB-SubCell"/>
</dbReference>
<dbReference type="AlphaFoldDB" id="A0A8X8FWG4"/>
<dbReference type="GO" id="GO:0007165">
    <property type="term" value="P:signal transduction"/>
    <property type="evidence" value="ECO:0007669"/>
    <property type="project" value="InterPro"/>
</dbReference>
<keyword evidence="6" id="KW-0472">Membrane</keyword>
<organism evidence="8 9">
    <name type="scientific">Stenotrophomonas lacuserhaii</name>
    <dbReference type="NCBI Taxonomy" id="2760084"/>
    <lineage>
        <taxon>Bacteria</taxon>
        <taxon>Pseudomonadati</taxon>
        <taxon>Pseudomonadota</taxon>
        <taxon>Gammaproteobacteria</taxon>
        <taxon>Lysobacterales</taxon>
        <taxon>Lysobacteraceae</taxon>
        <taxon>Stenotrophomonas</taxon>
    </lineage>
</organism>
<dbReference type="PROSITE" id="PS50885">
    <property type="entry name" value="HAMP"/>
    <property type="match status" value="1"/>
</dbReference>